<dbReference type="GO" id="GO:0005506">
    <property type="term" value="F:iron ion binding"/>
    <property type="evidence" value="ECO:0007669"/>
    <property type="project" value="InterPro"/>
</dbReference>
<dbReference type="AlphaFoldDB" id="A0AAD8U2G7"/>
<organism evidence="10 11">
    <name type="scientific">Lolium multiflorum</name>
    <name type="common">Italian ryegrass</name>
    <name type="synonym">Lolium perenne subsp. multiflorum</name>
    <dbReference type="NCBI Taxonomy" id="4521"/>
    <lineage>
        <taxon>Eukaryota</taxon>
        <taxon>Viridiplantae</taxon>
        <taxon>Streptophyta</taxon>
        <taxon>Embryophyta</taxon>
        <taxon>Tracheophyta</taxon>
        <taxon>Spermatophyta</taxon>
        <taxon>Magnoliopsida</taxon>
        <taxon>Liliopsida</taxon>
        <taxon>Poales</taxon>
        <taxon>Poaceae</taxon>
        <taxon>BOP clade</taxon>
        <taxon>Pooideae</taxon>
        <taxon>Poodae</taxon>
        <taxon>Poeae</taxon>
        <taxon>Poeae Chloroplast Group 2 (Poeae type)</taxon>
        <taxon>Loliodinae</taxon>
        <taxon>Loliinae</taxon>
        <taxon>Lolium</taxon>
    </lineage>
</organism>
<dbReference type="InterPro" id="IPR017972">
    <property type="entry name" value="Cyt_P450_CS"/>
</dbReference>
<comment type="similarity">
    <text evidence="2 8">Belongs to the cytochrome P450 family.</text>
</comment>
<evidence type="ECO:0000313" key="10">
    <source>
        <dbReference type="EMBL" id="KAK1696478.1"/>
    </source>
</evidence>
<dbReference type="Proteomes" id="UP001231189">
    <property type="component" value="Unassembled WGS sequence"/>
</dbReference>
<keyword evidence="8" id="KW-0503">Monooxygenase</keyword>
<keyword evidence="4" id="KW-1133">Transmembrane helix</keyword>
<evidence type="ECO:0000256" key="8">
    <source>
        <dbReference type="RuleBase" id="RU000461"/>
    </source>
</evidence>
<evidence type="ECO:0000256" key="2">
    <source>
        <dbReference type="ARBA" id="ARBA00010617"/>
    </source>
</evidence>
<evidence type="ECO:0000256" key="7">
    <source>
        <dbReference type="PIRSR" id="PIRSR602401-1"/>
    </source>
</evidence>
<feature type="region of interest" description="Disordered" evidence="9">
    <location>
        <begin position="1"/>
        <end position="43"/>
    </location>
</feature>
<dbReference type="GO" id="GO:0016020">
    <property type="term" value="C:membrane"/>
    <property type="evidence" value="ECO:0007669"/>
    <property type="project" value="UniProtKB-SubCell"/>
</dbReference>
<dbReference type="InterPro" id="IPR050193">
    <property type="entry name" value="Cytochrome_P450_71"/>
</dbReference>
<protein>
    <recommendedName>
        <fullName evidence="12">Cytochrome P450</fullName>
    </recommendedName>
</protein>
<evidence type="ECO:0000256" key="6">
    <source>
        <dbReference type="ARBA" id="ARBA00023136"/>
    </source>
</evidence>
<evidence type="ECO:0000256" key="3">
    <source>
        <dbReference type="ARBA" id="ARBA00022692"/>
    </source>
</evidence>
<keyword evidence="7 8" id="KW-0349">Heme</keyword>
<feature type="binding site" description="axial binding residue" evidence="7">
    <location>
        <position position="280"/>
    </location>
    <ligand>
        <name>heme</name>
        <dbReference type="ChEBI" id="CHEBI:30413"/>
    </ligand>
    <ligandPart>
        <name>Fe</name>
        <dbReference type="ChEBI" id="CHEBI:18248"/>
    </ligandPart>
</feature>
<dbReference type="GO" id="GO:0016705">
    <property type="term" value="F:oxidoreductase activity, acting on paired donors, with incorporation or reduction of molecular oxygen"/>
    <property type="evidence" value="ECO:0007669"/>
    <property type="project" value="InterPro"/>
</dbReference>
<dbReference type="EMBL" id="JAUUTY010000001">
    <property type="protein sequence ID" value="KAK1696478.1"/>
    <property type="molecule type" value="Genomic_DNA"/>
</dbReference>
<proteinExistence type="inferred from homology"/>
<dbReference type="PRINTS" id="PR00463">
    <property type="entry name" value="EP450I"/>
</dbReference>
<keyword evidence="5 8" id="KW-0560">Oxidoreductase</keyword>
<reference evidence="10" key="1">
    <citation type="submission" date="2023-07" db="EMBL/GenBank/DDBJ databases">
        <title>A chromosome-level genome assembly of Lolium multiflorum.</title>
        <authorList>
            <person name="Chen Y."/>
            <person name="Copetti D."/>
            <person name="Kolliker R."/>
            <person name="Studer B."/>
        </authorList>
    </citation>
    <scope>NUCLEOTIDE SEQUENCE</scope>
    <source>
        <strain evidence="10">02402/16</strain>
        <tissue evidence="10">Leaf</tissue>
    </source>
</reference>
<evidence type="ECO:0000313" key="11">
    <source>
        <dbReference type="Proteomes" id="UP001231189"/>
    </source>
</evidence>
<name>A0AAD8U2G7_LOLMU</name>
<dbReference type="PANTHER" id="PTHR47956:SF140">
    <property type="entry name" value="OS05G0424300 PROTEIN"/>
    <property type="match status" value="1"/>
</dbReference>
<dbReference type="GO" id="GO:0004497">
    <property type="term" value="F:monooxygenase activity"/>
    <property type="evidence" value="ECO:0007669"/>
    <property type="project" value="UniProtKB-KW"/>
</dbReference>
<dbReference type="PRINTS" id="PR00385">
    <property type="entry name" value="P450"/>
</dbReference>
<sequence length="341" mass="37089">MRRPTRPGPGANRTGSPPVTGLGPGPPTGPPGATLSPAGFPTGPPHRRLAHAACLPARPGGFAAPCGELLRPGCWAVLSSPPRLVRVRDRELVTLGGKPPSWLGGWCSGDLFKKIVKRPGLLLRGACEVVVELAISGAEEKLTIRKGPLSFVGVDMFAAGIETTYVALEWAMSELIKNPTTMRKQQDEIRTTEPSGGFAKADTPGAMTTPYKAVVKEMLRLHPPAPLLLPRECMQDATVLGYHMSPRALGLLVFRFLESEMDFRGRHFRFIPFGAGQRICPGMQFALSTIELALANLVRMFDWELPDGMAPEELDMYDTPGLVTPRRVGLRLVARPFKWEQ</sequence>
<comment type="caution">
    <text evidence="10">The sequence shown here is derived from an EMBL/GenBank/DDBJ whole genome shotgun (WGS) entry which is preliminary data.</text>
</comment>
<dbReference type="SUPFAM" id="SSF48264">
    <property type="entry name" value="Cytochrome P450"/>
    <property type="match status" value="1"/>
</dbReference>
<keyword evidence="7 8" id="KW-0479">Metal-binding</keyword>
<dbReference type="Gene3D" id="1.10.630.10">
    <property type="entry name" value="Cytochrome P450"/>
    <property type="match status" value="2"/>
</dbReference>
<dbReference type="GO" id="GO:0020037">
    <property type="term" value="F:heme binding"/>
    <property type="evidence" value="ECO:0007669"/>
    <property type="project" value="InterPro"/>
</dbReference>
<evidence type="ECO:0000256" key="1">
    <source>
        <dbReference type="ARBA" id="ARBA00004167"/>
    </source>
</evidence>
<keyword evidence="3" id="KW-0812">Transmembrane</keyword>
<evidence type="ECO:0000256" key="5">
    <source>
        <dbReference type="ARBA" id="ARBA00023002"/>
    </source>
</evidence>
<dbReference type="PANTHER" id="PTHR47956">
    <property type="entry name" value="CYTOCHROME P450 71B11-RELATED"/>
    <property type="match status" value="1"/>
</dbReference>
<evidence type="ECO:0000256" key="4">
    <source>
        <dbReference type="ARBA" id="ARBA00022989"/>
    </source>
</evidence>
<gene>
    <name evidence="10" type="ORF">QYE76_013175</name>
</gene>
<accession>A0AAD8U2G7</accession>
<dbReference type="PROSITE" id="PS00086">
    <property type="entry name" value="CYTOCHROME_P450"/>
    <property type="match status" value="1"/>
</dbReference>
<evidence type="ECO:0000256" key="9">
    <source>
        <dbReference type="SAM" id="MobiDB-lite"/>
    </source>
</evidence>
<dbReference type="InterPro" id="IPR036396">
    <property type="entry name" value="Cyt_P450_sf"/>
</dbReference>
<keyword evidence="11" id="KW-1185">Reference proteome</keyword>
<comment type="subcellular location">
    <subcellularLocation>
        <location evidence="1">Membrane</location>
        <topology evidence="1">Single-pass membrane protein</topology>
    </subcellularLocation>
</comment>
<keyword evidence="7 8" id="KW-0408">Iron</keyword>
<evidence type="ECO:0008006" key="12">
    <source>
        <dbReference type="Google" id="ProtNLM"/>
    </source>
</evidence>
<dbReference type="InterPro" id="IPR001128">
    <property type="entry name" value="Cyt_P450"/>
</dbReference>
<dbReference type="Pfam" id="PF00067">
    <property type="entry name" value="p450"/>
    <property type="match status" value="2"/>
</dbReference>
<feature type="region of interest" description="Disordered" evidence="9">
    <location>
        <begin position="182"/>
        <end position="202"/>
    </location>
</feature>
<keyword evidence="6" id="KW-0472">Membrane</keyword>
<dbReference type="InterPro" id="IPR002401">
    <property type="entry name" value="Cyt_P450_E_grp-I"/>
</dbReference>
<comment type="cofactor">
    <cofactor evidence="7">
        <name>heme</name>
        <dbReference type="ChEBI" id="CHEBI:30413"/>
    </cofactor>
</comment>